<evidence type="ECO:0000256" key="2">
    <source>
        <dbReference type="ARBA" id="ARBA00022448"/>
    </source>
</evidence>
<dbReference type="InterPro" id="IPR036662">
    <property type="entry name" value="PTS_EIIA_man-typ_sf"/>
</dbReference>
<dbReference type="CDD" id="cd00006">
    <property type="entry name" value="PTS_IIA_man"/>
    <property type="match status" value="1"/>
</dbReference>
<feature type="domain" description="PTS EIIA type-4" evidence="8">
    <location>
        <begin position="2"/>
        <end position="125"/>
    </location>
</feature>
<evidence type="ECO:0000313" key="9">
    <source>
        <dbReference type="EMBL" id="MDF0480150.1"/>
    </source>
</evidence>
<evidence type="ECO:0000256" key="6">
    <source>
        <dbReference type="ARBA" id="ARBA00022683"/>
    </source>
</evidence>
<dbReference type="EMBL" id="JAPDSH010000005">
    <property type="protein sequence ID" value="MDF0480150.1"/>
    <property type="molecule type" value="Genomic_DNA"/>
</dbReference>
<dbReference type="InterPro" id="IPR051471">
    <property type="entry name" value="Bacterial_PTS_sugar_comp"/>
</dbReference>
<evidence type="ECO:0000256" key="1">
    <source>
        <dbReference type="ARBA" id="ARBA00004496"/>
    </source>
</evidence>
<comment type="subcellular location">
    <subcellularLocation>
        <location evidence="1">Cytoplasm</location>
    </subcellularLocation>
</comment>
<gene>
    <name evidence="9" type="ORF">OL233_07565</name>
</gene>
<keyword evidence="6" id="KW-0598">Phosphotransferase system</keyword>
<reference evidence="9" key="1">
    <citation type="submission" date="2022-10" db="EMBL/GenBank/DDBJ databases">
        <title>Vagococcus sp. isolated from poultry meat.</title>
        <authorList>
            <person name="Johansson P."/>
            <person name="Bjorkroth J."/>
        </authorList>
    </citation>
    <scope>NUCLEOTIDE SEQUENCE</scope>
    <source>
        <strain evidence="9">PNs007</strain>
    </source>
</reference>
<evidence type="ECO:0000256" key="4">
    <source>
        <dbReference type="ARBA" id="ARBA00022597"/>
    </source>
</evidence>
<dbReference type="Pfam" id="PF03610">
    <property type="entry name" value="EIIA-man"/>
    <property type="match status" value="1"/>
</dbReference>
<dbReference type="PANTHER" id="PTHR33799:SF1">
    <property type="entry name" value="PTS SYSTEM MANNOSE-SPECIFIC EIIAB COMPONENT-RELATED"/>
    <property type="match status" value="1"/>
</dbReference>
<dbReference type="RefSeq" id="WP_275471729.1">
    <property type="nucleotide sequence ID" value="NZ_JAPDSH010000005.1"/>
</dbReference>
<accession>A0ABT5X2F3</accession>
<keyword evidence="10" id="KW-1185">Reference proteome</keyword>
<keyword evidence="4" id="KW-0762">Sugar transport</keyword>
<name>A0ABT5X2F3_9ENTE</name>
<dbReference type="SUPFAM" id="SSF53062">
    <property type="entry name" value="PTS system fructose IIA component-like"/>
    <property type="match status" value="1"/>
</dbReference>
<dbReference type="PANTHER" id="PTHR33799">
    <property type="entry name" value="PTS PERMEASE-RELATED-RELATED"/>
    <property type="match status" value="1"/>
</dbReference>
<sequence length="141" mass="16146">MERHIILASHGKLASGMLNSFELICGGHQTVSTLDCYLTEEFDLDKEVRRIMKENEDKELIVITDLFGGSVNNEFLTYMGRTDYYLVAGMNLPFLIEFMTQVAFVKSEEIETTLKAILNSSKETIQYCNDAIQKDLIEEEF</sequence>
<dbReference type="InterPro" id="IPR033887">
    <property type="entry name" value="PTS_IIA_man"/>
</dbReference>
<keyword evidence="3" id="KW-0963">Cytoplasm</keyword>
<evidence type="ECO:0000256" key="3">
    <source>
        <dbReference type="ARBA" id="ARBA00022490"/>
    </source>
</evidence>
<dbReference type="Proteomes" id="UP001147148">
    <property type="component" value="Unassembled WGS sequence"/>
</dbReference>
<keyword evidence="7" id="KW-0418">Kinase</keyword>
<evidence type="ECO:0000259" key="8">
    <source>
        <dbReference type="PROSITE" id="PS51096"/>
    </source>
</evidence>
<evidence type="ECO:0000256" key="7">
    <source>
        <dbReference type="ARBA" id="ARBA00022777"/>
    </source>
</evidence>
<keyword evidence="5" id="KW-0808">Transferase</keyword>
<protein>
    <submittedName>
        <fullName evidence="9">PTS mannose transporter subunit IIA</fullName>
    </submittedName>
</protein>
<dbReference type="PROSITE" id="PS51096">
    <property type="entry name" value="PTS_EIIA_TYPE_4"/>
    <property type="match status" value="1"/>
</dbReference>
<organism evidence="9 10">
    <name type="scientific">Vagococcus proximus</name>
    <dbReference type="NCBI Taxonomy" id="2991417"/>
    <lineage>
        <taxon>Bacteria</taxon>
        <taxon>Bacillati</taxon>
        <taxon>Bacillota</taxon>
        <taxon>Bacilli</taxon>
        <taxon>Lactobacillales</taxon>
        <taxon>Enterococcaceae</taxon>
        <taxon>Vagococcus</taxon>
    </lineage>
</organism>
<keyword evidence="2" id="KW-0813">Transport</keyword>
<proteinExistence type="predicted"/>
<evidence type="ECO:0000256" key="5">
    <source>
        <dbReference type="ARBA" id="ARBA00022679"/>
    </source>
</evidence>
<comment type="caution">
    <text evidence="9">The sequence shown here is derived from an EMBL/GenBank/DDBJ whole genome shotgun (WGS) entry which is preliminary data.</text>
</comment>
<dbReference type="InterPro" id="IPR004701">
    <property type="entry name" value="PTS_EIIA_man-typ"/>
</dbReference>
<dbReference type="Gene3D" id="3.40.50.510">
    <property type="entry name" value="Phosphotransferase system, mannose-type IIA component"/>
    <property type="match status" value="1"/>
</dbReference>
<evidence type="ECO:0000313" key="10">
    <source>
        <dbReference type="Proteomes" id="UP001147148"/>
    </source>
</evidence>